<dbReference type="Proteomes" id="UP000214646">
    <property type="component" value="Unassembled WGS sequence"/>
</dbReference>
<name>A0A225DVN9_9BACT</name>
<proteinExistence type="predicted"/>
<keyword evidence="2" id="KW-1185">Reference proteome</keyword>
<organism evidence="1 2">
    <name type="scientific">Fimbriiglobus ruber</name>
    <dbReference type="NCBI Taxonomy" id="1908690"/>
    <lineage>
        <taxon>Bacteria</taxon>
        <taxon>Pseudomonadati</taxon>
        <taxon>Planctomycetota</taxon>
        <taxon>Planctomycetia</taxon>
        <taxon>Gemmatales</taxon>
        <taxon>Gemmataceae</taxon>
        <taxon>Fimbriiglobus</taxon>
    </lineage>
</organism>
<comment type="caution">
    <text evidence="1">The sequence shown here is derived from an EMBL/GenBank/DDBJ whole genome shotgun (WGS) entry which is preliminary data.</text>
</comment>
<evidence type="ECO:0000313" key="2">
    <source>
        <dbReference type="Proteomes" id="UP000214646"/>
    </source>
</evidence>
<dbReference type="EMBL" id="NIDE01000002">
    <property type="protein sequence ID" value="OWK45441.1"/>
    <property type="molecule type" value="Genomic_DNA"/>
</dbReference>
<protein>
    <submittedName>
        <fullName evidence="1">Uncharacterized protein</fullName>
    </submittedName>
</protein>
<accession>A0A225DVN9</accession>
<evidence type="ECO:0000313" key="1">
    <source>
        <dbReference type="EMBL" id="OWK45441.1"/>
    </source>
</evidence>
<reference evidence="2" key="1">
    <citation type="submission" date="2017-06" db="EMBL/GenBank/DDBJ databases">
        <title>Genome analysis of Fimbriiglobus ruber SP5, the first member of the order Planctomycetales with confirmed chitinolytic capability.</title>
        <authorList>
            <person name="Ravin N.V."/>
            <person name="Rakitin A.L."/>
            <person name="Ivanova A.A."/>
            <person name="Beletsky A.V."/>
            <person name="Kulichevskaya I.S."/>
            <person name="Mardanov A.V."/>
            <person name="Dedysh S.N."/>
        </authorList>
    </citation>
    <scope>NUCLEOTIDE SEQUENCE [LARGE SCALE GENOMIC DNA]</scope>
    <source>
        <strain evidence="2">SP5</strain>
    </source>
</reference>
<sequence>MQANCEPDFEVLEQTNPANTTASLTHPVPLKIFDVKIPDQYAYEMLVFDTEYDRELVAAVEFVSPANKVTSAARQLFVARCFNLLSRGVSLSIIDLVTICPFSLYSELLALLNCTDPEFSDSSPVYAIACRKRQVGQNTKLDTWSSRLVIGQPLPTLPVWLTETQSVPLNLEASYEETCRSLRIR</sequence>
<dbReference type="AlphaFoldDB" id="A0A225DVN9"/>
<dbReference type="InterPro" id="IPR025132">
    <property type="entry name" value="DUF4058"/>
</dbReference>
<gene>
    <name evidence="1" type="ORF">FRUB_01772</name>
</gene>
<dbReference type="Pfam" id="PF13267">
    <property type="entry name" value="DUF4058"/>
    <property type="match status" value="1"/>
</dbReference>